<name>A0ABS8VS46_9PROT</name>
<comment type="caution">
    <text evidence="1">The sequence shown here is derived from an EMBL/GenBank/DDBJ whole genome shotgun (WGS) entry which is preliminary data.</text>
</comment>
<dbReference type="PIRSF" id="PIRSF030771">
    <property type="entry name" value="UCP030771"/>
    <property type="match status" value="1"/>
</dbReference>
<evidence type="ECO:0000313" key="2">
    <source>
        <dbReference type="Proteomes" id="UP001521074"/>
    </source>
</evidence>
<sequence>MQNYTQAGNTLTITATADTASGAPVQVGKLFGFAQGAASAGQPLDVITTGVFTASKVQADAFAVGDAVYYSAANGMTATADGNTEIGYATEAAAAGTASVSVRIR</sequence>
<evidence type="ECO:0000313" key="1">
    <source>
        <dbReference type="EMBL" id="MCE0742901.1"/>
    </source>
</evidence>
<keyword evidence="2" id="KW-1185">Reference proteome</keyword>
<dbReference type="RefSeq" id="WP_232876424.1">
    <property type="nucleotide sequence ID" value="NZ_JAJSOJ010000011.1"/>
</dbReference>
<gene>
    <name evidence="1" type="ORF">LWC05_03215</name>
</gene>
<accession>A0ABS8VS46</accession>
<dbReference type="EMBL" id="JAJSOJ010000011">
    <property type="protein sequence ID" value="MCE0742901.1"/>
    <property type="molecule type" value="Genomic_DNA"/>
</dbReference>
<dbReference type="Proteomes" id="UP001521074">
    <property type="component" value="Unassembled WGS sequence"/>
</dbReference>
<dbReference type="InterPro" id="IPR011231">
    <property type="entry name" value="Phage_VT1-Sakai_H0018"/>
</dbReference>
<reference evidence="1 2" key="1">
    <citation type="submission" date="2021-12" db="EMBL/GenBank/DDBJ databases">
        <title>Genome sequence of Acetobacter sicerae DmPark20a_162.</title>
        <authorList>
            <person name="Chaston J.M."/>
        </authorList>
    </citation>
    <scope>NUCLEOTIDE SEQUENCE [LARGE SCALE GENOMIC DNA]</scope>
    <source>
        <strain evidence="1 2">DmPark20a_162</strain>
    </source>
</reference>
<organism evidence="1 2">
    <name type="scientific">Acetobacter sicerae</name>
    <dbReference type="NCBI Taxonomy" id="85325"/>
    <lineage>
        <taxon>Bacteria</taxon>
        <taxon>Pseudomonadati</taxon>
        <taxon>Pseudomonadota</taxon>
        <taxon>Alphaproteobacteria</taxon>
        <taxon>Acetobacterales</taxon>
        <taxon>Acetobacteraceae</taxon>
        <taxon>Acetobacter</taxon>
    </lineage>
</organism>
<proteinExistence type="predicted"/>
<protein>
    <submittedName>
        <fullName evidence="1">DUF2190 family protein</fullName>
    </submittedName>
</protein>
<dbReference type="Pfam" id="PF09956">
    <property type="entry name" value="Phage_cement_2"/>
    <property type="match status" value="1"/>
</dbReference>